<dbReference type="AlphaFoldDB" id="A0A813T4W7"/>
<dbReference type="EMBL" id="CAJNOE010000047">
    <property type="protein sequence ID" value="CAF0808941.1"/>
    <property type="molecule type" value="Genomic_DNA"/>
</dbReference>
<keyword evidence="1" id="KW-0812">Transmembrane</keyword>
<evidence type="ECO:0000313" key="3">
    <source>
        <dbReference type="Proteomes" id="UP000663860"/>
    </source>
</evidence>
<dbReference type="Proteomes" id="UP000663860">
    <property type="component" value="Unassembled WGS sequence"/>
</dbReference>
<dbReference type="Pfam" id="PF11735">
    <property type="entry name" value="CAP59_mtransfer"/>
    <property type="match status" value="1"/>
</dbReference>
<evidence type="ECO:0000313" key="2">
    <source>
        <dbReference type="EMBL" id="CAF0808941.1"/>
    </source>
</evidence>
<evidence type="ECO:0000256" key="1">
    <source>
        <dbReference type="SAM" id="Phobius"/>
    </source>
</evidence>
<organism evidence="2 3">
    <name type="scientific">Adineta steineri</name>
    <dbReference type="NCBI Taxonomy" id="433720"/>
    <lineage>
        <taxon>Eukaryota</taxon>
        <taxon>Metazoa</taxon>
        <taxon>Spiralia</taxon>
        <taxon>Gnathifera</taxon>
        <taxon>Rotifera</taxon>
        <taxon>Eurotatoria</taxon>
        <taxon>Bdelloidea</taxon>
        <taxon>Adinetida</taxon>
        <taxon>Adinetidae</taxon>
        <taxon>Adineta</taxon>
    </lineage>
</organism>
<sequence length="346" mass="41127">MKVLDSPLNAAERSYRRSCLTTYIISIFTILLFIFYYLCTVRRAGHFQSSSVYLSRIPECSKINQTRIEHGRKHFSKSRIIICGLIRDRELHIKRLINQLNSLTKLFADYAIVIVEDDSKDRTREKLVEWANINSHIHVIGCGDLVNNIHPCNMSLPATKRSSIPYIDRIEKMVRLRNIYLNYIEKHTLLKQFDYVLVEDFDLTSYTYLNGFFSTGFYFQNDLTIDAICANGQFYKSIFLNLIRYQTYFDPYAHKDKQNQNWTVAYNDMWSSFFRHYSCNDELIPVQSCFSGRTMYRFKSIQGKRYRTYLDQYKQAICEHVGFHETFNMYLNSEMILYITRNNVIE</sequence>
<name>A0A813T4W7_9BILA</name>
<reference evidence="2" key="1">
    <citation type="submission" date="2021-02" db="EMBL/GenBank/DDBJ databases">
        <authorList>
            <person name="Nowell W R."/>
        </authorList>
    </citation>
    <scope>NUCLEOTIDE SEQUENCE</scope>
</reference>
<keyword evidence="1" id="KW-1133">Transmembrane helix</keyword>
<gene>
    <name evidence="2" type="ORF">IZO911_LOCUS7352</name>
</gene>
<accession>A0A813T4W7</accession>
<proteinExistence type="predicted"/>
<dbReference type="InterPro" id="IPR021047">
    <property type="entry name" value="Mannosyltransferase_CMT1"/>
</dbReference>
<feature type="transmembrane region" description="Helical" evidence="1">
    <location>
        <begin position="20"/>
        <end position="38"/>
    </location>
</feature>
<comment type="caution">
    <text evidence="2">The sequence shown here is derived from an EMBL/GenBank/DDBJ whole genome shotgun (WGS) entry which is preliminary data.</text>
</comment>
<keyword evidence="1" id="KW-0472">Membrane</keyword>
<protein>
    <submittedName>
        <fullName evidence="2">Uncharacterized protein</fullName>
    </submittedName>
</protein>